<proteinExistence type="predicted"/>
<protein>
    <submittedName>
        <fullName evidence="2">Heme-degrading monooxygenase HmoA</fullName>
    </submittedName>
</protein>
<evidence type="ECO:0000313" key="3">
    <source>
        <dbReference type="Proteomes" id="UP000547614"/>
    </source>
</evidence>
<dbReference type="EMBL" id="JACHXP010000008">
    <property type="protein sequence ID" value="MBB3190706.1"/>
    <property type="molecule type" value="Genomic_DNA"/>
</dbReference>
<feature type="region of interest" description="Disordered" evidence="1">
    <location>
        <begin position="16"/>
        <end position="51"/>
    </location>
</feature>
<organism evidence="2 3">
    <name type="scientific">Halomonas cerina</name>
    <dbReference type="NCBI Taxonomy" id="447424"/>
    <lineage>
        <taxon>Bacteria</taxon>
        <taxon>Pseudomonadati</taxon>
        <taxon>Pseudomonadota</taxon>
        <taxon>Gammaproteobacteria</taxon>
        <taxon>Oceanospirillales</taxon>
        <taxon>Halomonadaceae</taxon>
        <taxon>Halomonas</taxon>
    </lineage>
</organism>
<accession>A0A839VE03</accession>
<dbReference type="RefSeq" id="WP_183325503.1">
    <property type="nucleotide sequence ID" value="NZ_JACHXP010000008.1"/>
</dbReference>
<feature type="compositionally biased region" description="Basic and acidic residues" evidence="1">
    <location>
        <begin position="29"/>
        <end position="41"/>
    </location>
</feature>
<dbReference type="GO" id="GO:0004497">
    <property type="term" value="F:monooxygenase activity"/>
    <property type="evidence" value="ECO:0007669"/>
    <property type="project" value="UniProtKB-KW"/>
</dbReference>
<keyword evidence="2" id="KW-0560">Oxidoreductase</keyword>
<dbReference type="AlphaFoldDB" id="A0A839VE03"/>
<dbReference type="Proteomes" id="UP000547614">
    <property type="component" value="Unassembled WGS sequence"/>
</dbReference>
<sequence>MKKWIGMAIANWFRKPENREKAKRTANRWLDKNKNRKRDNNPDNDSGPNQR</sequence>
<keyword evidence="2" id="KW-0503">Monooxygenase</keyword>
<reference evidence="2 3" key="1">
    <citation type="submission" date="2020-08" db="EMBL/GenBank/DDBJ databases">
        <title>Genomic Encyclopedia of Type Strains, Phase III (KMG-III): the genomes of soil and plant-associated and newly described type strains.</title>
        <authorList>
            <person name="Whitman W."/>
        </authorList>
    </citation>
    <scope>NUCLEOTIDE SEQUENCE [LARGE SCALE GENOMIC DNA]</scope>
    <source>
        <strain evidence="2 3">CECT 7282</strain>
    </source>
</reference>
<evidence type="ECO:0000313" key="2">
    <source>
        <dbReference type="EMBL" id="MBB3190706.1"/>
    </source>
</evidence>
<evidence type="ECO:0000256" key="1">
    <source>
        <dbReference type="SAM" id="MobiDB-lite"/>
    </source>
</evidence>
<gene>
    <name evidence="2" type="ORF">FHR94_001940</name>
</gene>
<keyword evidence="3" id="KW-1185">Reference proteome</keyword>
<name>A0A839VE03_9GAMM</name>
<comment type="caution">
    <text evidence="2">The sequence shown here is derived from an EMBL/GenBank/DDBJ whole genome shotgun (WGS) entry which is preliminary data.</text>
</comment>